<accession>A0A1G6YN85</accession>
<gene>
    <name evidence="3" type="ORF">SAMN05421630_114110</name>
</gene>
<feature type="compositionally biased region" description="Basic residues" evidence="1">
    <location>
        <begin position="81"/>
        <end position="92"/>
    </location>
</feature>
<dbReference type="RefSeq" id="WP_143021466.1">
    <property type="nucleotide sequence ID" value="NZ_CP016353.1"/>
</dbReference>
<organism evidence="3 4">
    <name type="scientific">Prauserella marina</name>
    <dbReference type="NCBI Taxonomy" id="530584"/>
    <lineage>
        <taxon>Bacteria</taxon>
        <taxon>Bacillati</taxon>
        <taxon>Actinomycetota</taxon>
        <taxon>Actinomycetes</taxon>
        <taxon>Pseudonocardiales</taxon>
        <taxon>Pseudonocardiaceae</taxon>
        <taxon>Prauserella</taxon>
    </lineage>
</organism>
<keyword evidence="2" id="KW-1133">Transmembrane helix</keyword>
<evidence type="ECO:0000256" key="1">
    <source>
        <dbReference type="SAM" id="MobiDB-lite"/>
    </source>
</evidence>
<protein>
    <submittedName>
        <fullName evidence="3">Uncharacterized protein</fullName>
    </submittedName>
</protein>
<dbReference type="EMBL" id="FMZE01000014">
    <property type="protein sequence ID" value="SDD91453.1"/>
    <property type="molecule type" value="Genomic_DNA"/>
</dbReference>
<feature type="region of interest" description="Disordered" evidence="1">
    <location>
        <begin position="1"/>
        <end position="22"/>
    </location>
</feature>
<keyword evidence="2" id="KW-0472">Membrane</keyword>
<feature type="transmembrane region" description="Helical" evidence="2">
    <location>
        <begin position="61"/>
        <end position="80"/>
    </location>
</feature>
<sequence>MVGETAARRSGPFTWLAGTEGAGREDARGGVAARGLPTPWFAAGTVAGVAAFAGLQPSGPHLAFAMAILFTAMPLAAAEAHKRRSGPRRLSRQARGNRVAHGSPDDVTARGRIPADGPCRISPSGIADLWS</sequence>
<feature type="transmembrane region" description="Helical" evidence="2">
    <location>
        <begin position="38"/>
        <end position="55"/>
    </location>
</feature>
<dbReference type="STRING" id="530584.SAMN05421630_114110"/>
<reference evidence="3 4" key="1">
    <citation type="submission" date="2016-10" db="EMBL/GenBank/DDBJ databases">
        <authorList>
            <person name="de Groot N.N."/>
        </authorList>
    </citation>
    <scope>NUCLEOTIDE SEQUENCE [LARGE SCALE GENOMIC DNA]</scope>
    <source>
        <strain evidence="3 4">CGMCC 4.5506</strain>
    </source>
</reference>
<evidence type="ECO:0000313" key="4">
    <source>
        <dbReference type="Proteomes" id="UP000199494"/>
    </source>
</evidence>
<proteinExistence type="predicted"/>
<name>A0A1G6YN85_9PSEU</name>
<evidence type="ECO:0000256" key="2">
    <source>
        <dbReference type="SAM" id="Phobius"/>
    </source>
</evidence>
<keyword evidence="2" id="KW-0812">Transmembrane</keyword>
<dbReference type="Proteomes" id="UP000199494">
    <property type="component" value="Unassembled WGS sequence"/>
</dbReference>
<feature type="region of interest" description="Disordered" evidence="1">
    <location>
        <begin position="81"/>
        <end position="131"/>
    </location>
</feature>
<dbReference type="AlphaFoldDB" id="A0A1G6YN85"/>
<evidence type="ECO:0000313" key="3">
    <source>
        <dbReference type="EMBL" id="SDD91453.1"/>
    </source>
</evidence>
<keyword evidence="4" id="KW-1185">Reference proteome</keyword>